<organism evidence="1">
    <name type="scientific">marine sediment metagenome</name>
    <dbReference type="NCBI Taxonomy" id="412755"/>
    <lineage>
        <taxon>unclassified sequences</taxon>
        <taxon>metagenomes</taxon>
        <taxon>ecological metagenomes</taxon>
    </lineage>
</organism>
<sequence>QTMVQCKKCRYIHINPWNGHQAWCQATGEKVNPYALRFCFEYFKKGD</sequence>
<evidence type="ECO:0000313" key="1">
    <source>
        <dbReference type="EMBL" id="GAH87391.1"/>
    </source>
</evidence>
<name>X1IY43_9ZZZZ</name>
<comment type="caution">
    <text evidence="1">The sequence shown here is derived from an EMBL/GenBank/DDBJ whole genome shotgun (WGS) entry which is preliminary data.</text>
</comment>
<accession>X1IY43</accession>
<dbReference type="EMBL" id="BARU01036056">
    <property type="protein sequence ID" value="GAH87391.1"/>
    <property type="molecule type" value="Genomic_DNA"/>
</dbReference>
<dbReference type="AlphaFoldDB" id="X1IY43"/>
<reference evidence="1" key="1">
    <citation type="journal article" date="2014" name="Front. Microbiol.">
        <title>High frequency of phylogenetically diverse reductive dehalogenase-homologous genes in deep subseafloor sedimentary metagenomes.</title>
        <authorList>
            <person name="Kawai M."/>
            <person name="Futagami T."/>
            <person name="Toyoda A."/>
            <person name="Takaki Y."/>
            <person name="Nishi S."/>
            <person name="Hori S."/>
            <person name="Arai W."/>
            <person name="Tsubouchi T."/>
            <person name="Morono Y."/>
            <person name="Uchiyama I."/>
            <person name="Ito T."/>
            <person name="Fujiyama A."/>
            <person name="Inagaki F."/>
            <person name="Takami H."/>
        </authorList>
    </citation>
    <scope>NUCLEOTIDE SEQUENCE</scope>
    <source>
        <strain evidence="1">Expedition CK06-06</strain>
    </source>
</reference>
<proteinExistence type="predicted"/>
<protein>
    <submittedName>
        <fullName evidence="1">Uncharacterized protein</fullName>
    </submittedName>
</protein>
<feature type="non-terminal residue" evidence="1">
    <location>
        <position position="1"/>
    </location>
</feature>
<gene>
    <name evidence="1" type="ORF">S03H2_56382</name>
</gene>